<proteinExistence type="predicted"/>
<dbReference type="AlphaFoldDB" id="A0A369A825"/>
<accession>A0A369A825</accession>
<reference evidence="1 2" key="1">
    <citation type="submission" date="2018-07" db="EMBL/GenBank/DDBJ databases">
        <title>Genomic Encyclopedia of Type Strains, Phase IV (KMG-IV): sequencing the most valuable type-strain genomes for metagenomic binning, comparative biology and taxonomic classification.</title>
        <authorList>
            <person name="Goeker M."/>
        </authorList>
    </citation>
    <scope>NUCLEOTIDE SEQUENCE [LARGE SCALE GENOMIC DNA]</scope>
    <source>
        <strain evidence="1 2">DSM 21410</strain>
    </source>
</reference>
<protein>
    <submittedName>
        <fullName evidence="1">Uncharacterized protein</fullName>
    </submittedName>
</protein>
<gene>
    <name evidence="1" type="ORF">DES35_101807</name>
</gene>
<keyword evidence="2" id="KW-1185">Reference proteome</keyword>
<name>A0A369A825_9FLAO</name>
<organism evidence="1 2">
    <name type="scientific">Schleiferia thermophila</name>
    <dbReference type="NCBI Taxonomy" id="884107"/>
    <lineage>
        <taxon>Bacteria</taxon>
        <taxon>Pseudomonadati</taxon>
        <taxon>Bacteroidota</taxon>
        <taxon>Flavobacteriia</taxon>
        <taxon>Flavobacteriales</taxon>
        <taxon>Schleiferiaceae</taxon>
        <taxon>Schleiferia</taxon>
    </lineage>
</organism>
<dbReference type="EMBL" id="QPJS01000001">
    <property type="protein sequence ID" value="RCX05520.1"/>
    <property type="molecule type" value="Genomic_DNA"/>
</dbReference>
<evidence type="ECO:0000313" key="1">
    <source>
        <dbReference type="EMBL" id="RCX05520.1"/>
    </source>
</evidence>
<sequence length="42" mass="4836">MERKEEQRPANSTYPKGGVLCYKDRFVVNETFVLLINICGES</sequence>
<comment type="caution">
    <text evidence="1">The sequence shown here is derived from an EMBL/GenBank/DDBJ whole genome shotgun (WGS) entry which is preliminary data.</text>
</comment>
<evidence type="ECO:0000313" key="2">
    <source>
        <dbReference type="Proteomes" id="UP000253517"/>
    </source>
</evidence>
<feature type="non-terminal residue" evidence="1">
    <location>
        <position position="42"/>
    </location>
</feature>
<dbReference type="Proteomes" id="UP000253517">
    <property type="component" value="Unassembled WGS sequence"/>
</dbReference>